<dbReference type="InterPro" id="IPR036047">
    <property type="entry name" value="F-box-like_dom_sf"/>
</dbReference>
<keyword evidence="3" id="KW-1185">Reference proteome</keyword>
<gene>
    <name evidence="2" type="ORF">FA13DRAFT_1286989</name>
</gene>
<dbReference type="OrthoDB" id="2981901at2759"/>
<organism evidence="2 3">
    <name type="scientific">Coprinellus micaceus</name>
    <name type="common">Glistening ink-cap mushroom</name>
    <name type="synonym">Coprinus micaceus</name>
    <dbReference type="NCBI Taxonomy" id="71717"/>
    <lineage>
        <taxon>Eukaryota</taxon>
        <taxon>Fungi</taxon>
        <taxon>Dikarya</taxon>
        <taxon>Basidiomycota</taxon>
        <taxon>Agaricomycotina</taxon>
        <taxon>Agaricomycetes</taxon>
        <taxon>Agaricomycetidae</taxon>
        <taxon>Agaricales</taxon>
        <taxon>Agaricineae</taxon>
        <taxon>Psathyrellaceae</taxon>
        <taxon>Coprinellus</taxon>
    </lineage>
</organism>
<dbReference type="Pfam" id="PF00646">
    <property type="entry name" value="F-box"/>
    <property type="match status" value="1"/>
</dbReference>
<dbReference type="PROSITE" id="PS50181">
    <property type="entry name" value="FBOX"/>
    <property type="match status" value="1"/>
</dbReference>
<proteinExistence type="predicted"/>
<protein>
    <recommendedName>
        <fullName evidence="1">F-box domain-containing protein</fullName>
    </recommendedName>
</protein>
<evidence type="ECO:0000313" key="2">
    <source>
        <dbReference type="EMBL" id="TEB24776.1"/>
    </source>
</evidence>
<dbReference type="AlphaFoldDB" id="A0A4Y7SSD5"/>
<comment type="caution">
    <text evidence="2">The sequence shown here is derived from an EMBL/GenBank/DDBJ whole genome shotgun (WGS) entry which is preliminary data.</text>
</comment>
<evidence type="ECO:0000313" key="3">
    <source>
        <dbReference type="Proteomes" id="UP000298030"/>
    </source>
</evidence>
<accession>A0A4Y7SSD5</accession>
<dbReference type="InterPro" id="IPR001810">
    <property type="entry name" value="F-box_dom"/>
</dbReference>
<reference evidence="2 3" key="1">
    <citation type="journal article" date="2019" name="Nat. Ecol. Evol.">
        <title>Megaphylogeny resolves global patterns of mushroom evolution.</title>
        <authorList>
            <person name="Varga T."/>
            <person name="Krizsan K."/>
            <person name="Foldi C."/>
            <person name="Dima B."/>
            <person name="Sanchez-Garcia M."/>
            <person name="Sanchez-Ramirez S."/>
            <person name="Szollosi G.J."/>
            <person name="Szarkandi J.G."/>
            <person name="Papp V."/>
            <person name="Albert L."/>
            <person name="Andreopoulos W."/>
            <person name="Angelini C."/>
            <person name="Antonin V."/>
            <person name="Barry K.W."/>
            <person name="Bougher N.L."/>
            <person name="Buchanan P."/>
            <person name="Buyck B."/>
            <person name="Bense V."/>
            <person name="Catcheside P."/>
            <person name="Chovatia M."/>
            <person name="Cooper J."/>
            <person name="Damon W."/>
            <person name="Desjardin D."/>
            <person name="Finy P."/>
            <person name="Geml J."/>
            <person name="Haridas S."/>
            <person name="Hughes K."/>
            <person name="Justo A."/>
            <person name="Karasinski D."/>
            <person name="Kautmanova I."/>
            <person name="Kiss B."/>
            <person name="Kocsube S."/>
            <person name="Kotiranta H."/>
            <person name="LaButti K.M."/>
            <person name="Lechner B.E."/>
            <person name="Liimatainen K."/>
            <person name="Lipzen A."/>
            <person name="Lukacs Z."/>
            <person name="Mihaltcheva S."/>
            <person name="Morgado L.N."/>
            <person name="Niskanen T."/>
            <person name="Noordeloos M.E."/>
            <person name="Ohm R.A."/>
            <person name="Ortiz-Santana B."/>
            <person name="Ovrebo C."/>
            <person name="Racz N."/>
            <person name="Riley R."/>
            <person name="Savchenko A."/>
            <person name="Shiryaev A."/>
            <person name="Soop K."/>
            <person name="Spirin V."/>
            <person name="Szebenyi C."/>
            <person name="Tomsovsky M."/>
            <person name="Tulloss R.E."/>
            <person name="Uehling J."/>
            <person name="Grigoriev I.V."/>
            <person name="Vagvolgyi C."/>
            <person name="Papp T."/>
            <person name="Martin F.M."/>
            <person name="Miettinen O."/>
            <person name="Hibbett D.S."/>
            <person name="Nagy L.G."/>
        </authorList>
    </citation>
    <scope>NUCLEOTIDE SEQUENCE [LARGE SCALE GENOMIC DNA]</scope>
    <source>
        <strain evidence="2 3">FP101781</strain>
    </source>
</reference>
<evidence type="ECO:0000259" key="1">
    <source>
        <dbReference type="PROSITE" id="PS50181"/>
    </source>
</evidence>
<feature type="domain" description="F-box" evidence="1">
    <location>
        <begin position="11"/>
        <end position="57"/>
    </location>
</feature>
<dbReference type="EMBL" id="QPFP01000063">
    <property type="protein sequence ID" value="TEB24776.1"/>
    <property type="molecule type" value="Genomic_DNA"/>
</dbReference>
<name>A0A4Y7SSD5_COPMI</name>
<dbReference type="SUPFAM" id="SSF81383">
    <property type="entry name" value="F-box domain"/>
    <property type="match status" value="1"/>
</dbReference>
<sequence>MASIAGSTPRPITQANVPSDVWLEIIVHLETPDVLSLQSTSKLLYDALRTKPVWTSVLQRGCSRDGVFFPSYPVAEMDVRRLQRAALGPFRFYKLVESCSIHSSNPPPLRPACDTLVMTLAVGPTFEPATCFIPGGRYLLTGDTFALSLWDSGPPDYPTFSSLVLITRTEIESHPAAKDFGRPHISARILPDDTLRIALAVGGTCHLGSPCTMSTHLKHPLLSSVSAALPLLRAPILAPPARLSHSQIIPSCSTS</sequence>
<dbReference type="Proteomes" id="UP000298030">
    <property type="component" value="Unassembled WGS sequence"/>
</dbReference>